<accession>A0A4P6JI62</accession>
<sequence>MKSRNWLIYGGLGLGALGLGMLLKDMLPQSFDLIASSKEFSPEALAPRKELPEIDIEFLRCGSVSIPEFLAIRGSFALTPRKIAYSAVLIRHPKATFLYDTGLCAGVKQFLADQPFFFRQTFARFNFERSLADNLRERSLVPQKLDFALLSHLHWDHVSGIPDIPQVPLRVNQVEYAAAKGRNELVWRFMGKNPVELFACDGPPYEGFRSSHDLFGDGSIVLVPLPGHTIGNTGMFINRANGSRLFLLGDAVWVSENYLYPATMHHFFWSRITDDDKLARQTLVQLHQFARVHPDMPMVGMHDAAAQEDFI</sequence>
<dbReference type="AlphaFoldDB" id="A0A4P6JI62"/>
<evidence type="ECO:0000256" key="3">
    <source>
        <dbReference type="ARBA" id="ARBA00022723"/>
    </source>
</evidence>
<keyword evidence="6" id="KW-0472">Membrane</keyword>
<evidence type="ECO:0000313" key="8">
    <source>
        <dbReference type="EMBL" id="QBD74738.1"/>
    </source>
</evidence>
<evidence type="ECO:0000313" key="9">
    <source>
        <dbReference type="Proteomes" id="UP000290365"/>
    </source>
</evidence>
<dbReference type="InterPro" id="IPR036866">
    <property type="entry name" value="RibonucZ/Hydroxyglut_hydro"/>
</dbReference>
<organism evidence="8 9">
    <name type="scientific">Ktedonosporobacter rubrisoli</name>
    <dbReference type="NCBI Taxonomy" id="2509675"/>
    <lineage>
        <taxon>Bacteria</taxon>
        <taxon>Bacillati</taxon>
        <taxon>Chloroflexota</taxon>
        <taxon>Ktedonobacteria</taxon>
        <taxon>Ktedonobacterales</taxon>
        <taxon>Ktedonosporobacteraceae</taxon>
        <taxon>Ktedonosporobacter</taxon>
    </lineage>
</organism>
<dbReference type="OrthoDB" id="333278at2"/>
<dbReference type="RefSeq" id="WP_129885337.1">
    <property type="nucleotide sequence ID" value="NZ_CP035758.1"/>
</dbReference>
<dbReference type="InterPro" id="IPR001279">
    <property type="entry name" value="Metallo-B-lactamas"/>
</dbReference>
<name>A0A4P6JI62_KTERU</name>
<comment type="similarity">
    <text evidence="2">Belongs to the metallo-beta-lactamase superfamily.</text>
</comment>
<keyword evidence="5" id="KW-0862">Zinc</keyword>
<evidence type="ECO:0000256" key="2">
    <source>
        <dbReference type="ARBA" id="ARBA00007749"/>
    </source>
</evidence>
<feature type="transmembrane region" description="Helical" evidence="6">
    <location>
        <begin position="6"/>
        <end position="23"/>
    </location>
</feature>
<evidence type="ECO:0000256" key="5">
    <source>
        <dbReference type="ARBA" id="ARBA00022833"/>
    </source>
</evidence>
<dbReference type="GO" id="GO:0016787">
    <property type="term" value="F:hydrolase activity"/>
    <property type="evidence" value="ECO:0007669"/>
    <property type="project" value="UniProtKB-KW"/>
</dbReference>
<gene>
    <name evidence="8" type="ORF">EPA93_01515</name>
</gene>
<dbReference type="PANTHER" id="PTHR42978">
    <property type="entry name" value="QUORUM-QUENCHING LACTONASE YTNP-RELATED-RELATED"/>
    <property type="match status" value="1"/>
</dbReference>
<proteinExistence type="inferred from homology"/>
<keyword evidence="9" id="KW-1185">Reference proteome</keyword>
<comment type="cofactor">
    <cofactor evidence="1">
        <name>Zn(2+)</name>
        <dbReference type="ChEBI" id="CHEBI:29105"/>
    </cofactor>
</comment>
<evidence type="ECO:0000256" key="1">
    <source>
        <dbReference type="ARBA" id="ARBA00001947"/>
    </source>
</evidence>
<dbReference type="Proteomes" id="UP000290365">
    <property type="component" value="Chromosome"/>
</dbReference>
<dbReference type="InterPro" id="IPR051013">
    <property type="entry name" value="MBL_superfamily_lactonases"/>
</dbReference>
<feature type="domain" description="Metallo-beta-lactamase" evidence="7">
    <location>
        <begin position="84"/>
        <end position="287"/>
    </location>
</feature>
<dbReference type="KEGG" id="kbs:EPA93_01515"/>
<dbReference type="PANTHER" id="PTHR42978:SF2">
    <property type="entry name" value="102 KBASES UNSTABLE REGION: FROM 1 TO 119443"/>
    <property type="match status" value="1"/>
</dbReference>
<keyword evidence="6" id="KW-0812">Transmembrane</keyword>
<dbReference type="EMBL" id="CP035758">
    <property type="protein sequence ID" value="QBD74738.1"/>
    <property type="molecule type" value="Genomic_DNA"/>
</dbReference>
<dbReference type="GO" id="GO:0046872">
    <property type="term" value="F:metal ion binding"/>
    <property type="evidence" value="ECO:0007669"/>
    <property type="project" value="UniProtKB-KW"/>
</dbReference>
<dbReference type="CDD" id="cd07730">
    <property type="entry name" value="metallo-hydrolase-like_MBL-fold"/>
    <property type="match status" value="1"/>
</dbReference>
<protein>
    <submittedName>
        <fullName evidence="8">MBL fold metallo-hydrolase</fullName>
    </submittedName>
</protein>
<evidence type="ECO:0000259" key="7">
    <source>
        <dbReference type="SMART" id="SM00849"/>
    </source>
</evidence>
<evidence type="ECO:0000256" key="4">
    <source>
        <dbReference type="ARBA" id="ARBA00022801"/>
    </source>
</evidence>
<evidence type="ECO:0000256" key="6">
    <source>
        <dbReference type="SAM" id="Phobius"/>
    </source>
</evidence>
<keyword evidence="6" id="KW-1133">Transmembrane helix</keyword>
<dbReference type="SUPFAM" id="SSF56281">
    <property type="entry name" value="Metallo-hydrolase/oxidoreductase"/>
    <property type="match status" value="1"/>
</dbReference>
<dbReference type="Pfam" id="PF00753">
    <property type="entry name" value="Lactamase_B"/>
    <property type="match status" value="1"/>
</dbReference>
<keyword evidence="3" id="KW-0479">Metal-binding</keyword>
<reference evidence="8 9" key="1">
    <citation type="submission" date="2019-01" db="EMBL/GenBank/DDBJ databases">
        <title>Ktedonosporobacter rubrisoli SCAWS-G2.</title>
        <authorList>
            <person name="Huang Y."/>
            <person name="Yan B."/>
        </authorList>
    </citation>
    <scope>NUCLEOTIDE SEQUENCE [LARGE SCALE GENOMIC DNA]</scope>
    <source>
        <strain evidence="8 9">SCAWS-G2</strain>
    </source>
</reference>
<dbReference type="SMART" id="SM00849">
    <property type="entry name" value="Lactamase_B"/>
    <property type="match status" value="1"/>
</dbReference>
<dbReference type="Gene3D" id="3.60.15.10">
    <property type="entry name" value="Ribonuclease Z/Hydroxyacylglutathione hydrolase-like"/>
    <property type="match status" value="1"/>
</dbReference>
<keyword evidence="4 8" id="KW-0378">Hydrolase</keyword>